<dbReference type="Proteomes" id="UP001200110">
    <property type="component" value="Unassembled WGS sequence"/>
</dbReference>
<dbReference type="RefSeq" id="WP_236997496.1">
    <property type="nucleotide sequence ID" value="NZ_JAKKOR010000005.1"/>
</dbReference>
<dbReference type="EMBL" id="JAKKOR010000005">
    <property type="protein sequence ID" value="MCF8588279.1"/>
    <property type="molecule type" value="Genomic_DNA"/>
</dbReference>
<accession>A0ABS9IRT5</accession>
<protein>
    <recommendedName>
        <fullName evidence="3">Transcriptional regulator, AbiEi antitoxin, Type IV TA system</fullName>
    </recommendedName>
</protein>
<evidence type="ECO:0008006" key="3">
    <source>
        <dbReference type="Google" id="ProtNLM"/>
    </source>
</evidence>
<sequence length="304" mass="33550">MWPTDEFGIIRKDAARDVGRSDRDVLRAVRSNELTLLEPGMYALTESLPEYDVADAIYLLRCIAAAGESELPLTHESAAAVHGLDLLAPDQARVHFAKERRGGGRSTRYRHVHSGLPDDSVVVVNGLLVSSLARTTVDVAAGRSFAQALAAVDGARRLGLTAAEIEAELSRRRVRGAAVVAAALRYADRRSANPGESWGRAQMIEARLPLPDLQCEFSLRDGRTVYTDYGWGDRLVGEFDGLRKYCRDLKPGQNTEDAVVAEKIREDRLRDLVGDVARWIHADLRSGAMIPMLKHRMERAGLLR</sequence>
<evidence type="ECO:0000313" key="1">
    <source>
        <dbReference type="EMBL" id="MCF8588279.1"/>
    </source>
</evidence>
<reference evidence="1 2" key="1">
    <citation type="submission" date="2022-01" db="EMBL/GenBank/DDBJ databases">
        <authorList>
            <person name="Huang Y."/>
        </authorList>
    </citation>
    <scope>NUCLEOTIDE SEQUENCE [LARGE SCALE GENOMIC DNA]</scope>
    <source>
        <strain evidence="1 2">HY366</strain>
    </source>
</reference>
<name>A0ABS9IRT5_9ACTN</name>
<organism evidence="1 2">
    <name type="scientific">Gordonia liuliyuniae</name>
    <dbReference type="NCBI Taxonomy" id="2911517"/>
    <lineage>
        <taxon>Bacteria</taxon>
        <taxon>Bacillati</taxon>
        <taxon>Actinomycetota</taxon>
        <taxon>Actinomycetes</taxon>
        <taxon>Mycobacteriales</taxon>
        <taxon>Gordoniaceae</taxon>
        <taxon>Gordonia</taxon>
    </lineage>
</organism>
<gene>
    <name evidence="1" type="ORF">L5G33_07305</name>
</gene>
<evidence type="ECO:0000313" key="2">
    <source>
        <dbReference type="Proteomes" id="UP001200110"/>
    </source>
</evidence>
<comment type="caution">
    <text evidence="1">The sequence shown here is derived from an EMBL/GenBank/DDBJ whole genome shotgun (WGS) entry which is preliminary data.</text>
</comment>
<proteinExistence type="predicted"/>
<keyword evidence="2" id="KW-1185">Reference proteome</keyword>